<keyword evidence="2" id="KW-1185">Reference proteome</keyword>
<organism evidence="1 2">
    <name type="scientific">Naegleria lovaniensis</name>
    <name type="common">Amoeba</name>
    <dbReference type="NCBI Taxonomy" id="51637"/>
    <lineage>
        <taxon>Eukaryota</taxon>
        <taxon>Discoba</taxon>
        <taxon>Heterolobosea</taxon>
        <taxon>Tetramitia</taxon>
        <taxon>Eutetramitia</taxon>
        <taxon>Vahlkampfiidae</taxon>
        <taxon>Naegleria</taxon>
    </lineage>
</organism>
<gene>
    <name evidence="1" type="ORF">C9374_009798</name>
</gene>
<dbReference type="AlphaFoldDB" id="A0AA88H5M2"/>
<proteinExistence type="predicted"/>
<name>A0AA88H5M2_NAELO</name>
<reference evidence="1 2" key="1">
    <citation type="journal article" date="2018" name="BMC Genomics">
        <title>The genome of Naegleria lovaniensis, the basis for a comparative approach to unravel pathogenicity factors of the human pathogenic amoeba N. fowleri.</title>
        <authorList>
            <person name="Liechti N."/>
            <person name="Schurch N."/>
            <person name="Bruggmann R."/>
            <person name="Wittwer M."/>
        </authorList>
    </citation>
    <scope>NUCLEOTIDE SEQUENCE [LARGE SCALE GENOMIC DNA]</scope>
    <source>
        <strain evidence="1 2">ATCC 30569</strain>
    </source>
</reference>
<dbReference type="SUPFAM" id="SSF75011">
    <property type="entry name" value="3-carboxy-cis,cis-mucoante lactonizing enzyme"/>
    <property type="match status" value="1"/>
</dbReference>
<evidence type="ECO:0000313" key="1">
    <source>
        <dbReference type="EMBL" id="KAG2393221.1"/>
    </source>
</evidence>
<dbReference type="EMBL" id="PYSW02000003">
    <property type="protein sequence ID" value="KAG2393221.1"/>
    <property type="molecule type" value="Genomic_DNA"/>
</dbReference>
<protein>
    <submittedName>
        <fullName evidence="1">Uncharacterized protein</fullName>
    </submittedName>
</protein>
<evidence type="ECO:0000313" key="2">
    <source>
        <dbReference type="Proteomes" id="UP000816034"/>
    </source>
</evidence>
<sequence length="416" mass="47302">MCENATTFPAHISLIDFQLPSFNRDSADCLIQQLTTQLTSPKLQQTLGTWGVASSAPNFFSNPSAIQISHNHQVILVCESSKSSQEPYNDRIQVFDLITKQFKCFLPFPDQLIRSLVVEENYKLKQDAIIFDTYLMDNSPLYDYYSKLCVLKYDLKHLLSQGVAKTEPMTSHGYYLQTSYVWKSDQFESPQGMAIQYSSSESRLFKKGNDQVITSSNRLYVCEANFLGPSIKIVNCSNGTLLERLEVPFIPQAVAIHNDYDDGELALALLSSTSAKVYVIVRQKNEENSSSPKPVKLDSIENDDEVEESFYESDEEFSFNGGEWKCVLQFGNLQKDKQRRLNVHSILYDRLAQCYLVGSKEGVTYFNKEGREVKKLNIGCSVGNSSLSGICLNERRDPCYELYVCDSYHRVVQVFK</sequence>
<dbReference type="RefSeq" id="XP_044555115.1">
    <property type="nucleotide sequence ID" value="XM_044700024.1"/>
</dbReference>
<dbReference type="Proteomes" id="UP000816034">
    <property type="component" value="Unassembled WGS sequence"/>
</dbReference>
<comment type="caution">
    <text evidence="1">The sequence shown here is derived from an EMBL/GenBank/DDBJ whole genome shotgun (WGS) entry which is preliminary data.</text>
</comment>
<accession>A0AA88H5M2</accession>
<dbReference type="GeneID" id="68102252"/>